<sequence length="299" mass="32577">MNKRFDLGYFVSEGFHSIFAHGLMSFAAVCMIVACLIIMGSFSLVALNVGNMLGRLEKENEFFAFVEESCTDDQIKTLRSRLEQLPNVASVTFTSKDQAREDFAARYEGTDDAELFENLPNEVYRDRFGIHVVDISQFADTVKAVSALPNVANVRAESEVANGFVVVSNIASGVAIILAVILVVVSLFIISNTIKLGTFTRREEIAIMKMCGATNGFIRWPFIFEGLLLGIAGAVLAFLFQWGVYSIIANAVTTSDTIKLIQIMPFKQVAARVLGAFTGAGLLVGVGGSVMAIRKFLQV</sequence>
<accession>A0A212K5R0</accession>
<evidence type="ECO:0000256" key="9">
    <source>
        <dbReference type="ARBA" id="ARBA00023306"/>
    </source>
</evidence>
<dbReference type="InterPro" id="IPR040690">
    <property type="entry name" value="FtsX_ECD"/>
</dbReference>
<comment type="subcellular location">
    <subcellularLocation>
        <location evidence="1">Cell membrane</location>
        <topology evidence="1">Multi-pass membrane protein</topology>
    </subcellularLocation>
</comment>
<dbReference type="NCBIfam" id="NF038347">
    <property type="entry name" value="FtsX_Gpos"/>
    <property type="match status" value="1"/>
</dbReference>
<evidence type="ECO:0000256" key="2">
    <source>
        <dbReference type="ARBA" id="ARBA00007379"/>
    </source>
</evidence>
<dbReference type="InterPro" id="IPR058204">
    <property type="entry name" value="FtsX_firmicutes-type"/>
</dbReference>
<comment type="similarity">
    <text evidence="2 10">Belongs to the ABC-4 integral membrane protein family. FtsX subfamily.</text>
</comment>
<evidence type="ECO:0000256" key="8">
    <source>
        <dbReference type="ARBA" id="ARBA00023136"/>
    </source>
</evidence>
<proteinExistence type="inferred from homology"/>
<evidence type="ECO:0000256" key="5">
    <source>
        <dbReference type="ARBA" id="ARBA00022618"/>
    </source>
</evidence>
<reference evidence="14" key="1">
    <citation type="submission" date="2016-04" db="EMBL/GenBank/DDBJ databases">
        <authorList>
            <person name="Evans L.H."/>
            <person name="Alamgir A."/>
            <person name="Owens N."/>
            <person name="Weber N.D."/>
            <person name="Virtaneva K."/>
            <person name="Barbian K."/>
            <person name="Babar A."/>
            <person name="Rosenke K."/>
        </authorList>
    </citation>
    <scope>NUCLEOTIDE SEQUENCE</scope>
    <source>
        <strain evidence="14">86</strain>
    </source>
</reference>
<dbReference type="PANTHER" id="PTHR47755:SF1">
    <property type="entry name" value="CELL DIVISION PROTEIN FTSX"/>
    <property type="match status" value="1"/>
</dbReference>
<evidence type="ECO:0000256" key="10">
    <source>
        <dbReference type="PIRNR" id="PIRNR003097"/>
    </source>
</evidence>
<keyword evidence="6 11" id="KW-0812">Transmembrane</keyword>
<dbReference type="Pfam" id="PF02687">
    <property type="entry name" value="FtsX"/>
    <property type="match status" value="1"/>
</dbReference>
<protein>
    <recommendedName>
        <fullName evidence="3 10">Cell division protein FtsX</fullName>
    </recommendedName>
</protein>
<evidence type="ECO:0000256" key="3">
    <source>
        <dbReference type="ARBA" id="ARBA00021907"/>
    </source>
</evidence>
<dbReference type="EMBL" id="FLUN01000001">
    <property type="protein sequence ID" value="SBW06835.1"/>
    <property type="molecule type" value="Genomic_DNA"/>
</dbReference>
<dbReference type="Pfam" id="PF18075">
    <property type="entry name" value="FtsX_ECD"/>
    <property type="match status" value="1"/>
</dbReference>
<evidence type="ECO:0000256" key="1">
    <source>
        <dbReference type="ARBA" id="ARBA00004651"/>
    </source>
</evidence>
<evidence type="ECO:0000256" key="4">
    <source>
        <dbReference type="ARBA" id="ARBA00022475"/>
    </source>
</evidence>
<keyword evidence="9 10" id="KW-0131">Cell cycle</keyword>
<evidence type="ECO:0000256" key="7">
    <source>
        <dbReference type="ARBA" id="ARBA00022989"/>
    </source>
</evidence>
<feature type="domain" description="FtsX extracellular" evidence="13">
    <location>
        <begin position="63"/>
        <end position="154"/>
    </location>
</feature>
<feature type="domain" description="ABC3 transporter permease C-terminal" evidence="12">
    <location>
        <begin position="176"/>
        <end position="297"/>
    </location>
</feature>
<keyword evidence="7 11" id="KW-1133">Transmembrane helix</keyword>
<dbReference type="GO" id="GO:0051301">
    <property type="term" value="P:cell division"/>
    <property type="evidence" value="ECO:0007669"/>
    <property type="project" value="UniProtKB-KW"/>
</dbReference>
<name>A0A212K5R0_9FIRM</name>
<evidence type="ECO:0000259" key="12">
    <source>
        <dbReference type="Pfam" id="PF02687"/>
    </source>
</evidence>
<feature type="transmembrane region" description="Helical" evidence="11">
    <location>
        <begin position="20"/>
        <end position="47"/>
    </location>
</feature>
<dbReference type="PANTHER" id="PTHR47755">
    <property type="entry name" value="CELL DIVISION PROTEIN FTSX"/>
    <property type="match status" value="1"/>
</dbReference>
<comment type="function">
    <text evidence="10">Part of the ABC transporter FtsEX involved in asymmetric cellular division facilitating the initiation of sporulation.</text>
</comment>
<keyword evidence="8 10" id="KW-0472">Membrane</keyword>
<dbReference type="GO" id="GO:0005886">
    <property type="term" value="C:plasma membrane"/>
    <property type="evidence" value="ECO:0007669"/>
    <property type="project" value="UniProtKB-SubCell"/>
</dbReference>
<evidence type="ECO:0000313" key="14">
    <source>
        <dbReference type="EMBL" id="SBW06835.1"/>
    </source>
</evidence>
<feature type="transmembrane region" description="Helical" evidence="11">
    <location>
        <begin position="269"/>
        <end position="293"/>
    </location>
</feature>
<dbReference type="InterPro" id="IPR004513">
    <property type="entry name" value="FtsX"/>
</dbReference>
<dbReference type="PROSITE" id="PS51257">
    <property type="entry name" value="PROKAR_LIPOPROTEIN"/>
    <property type="match status" value="1"/>
</dbReference>
<dbReference type="Gene3D" id="3.30.70.3040">
    <property type="match status" value="1"/>
</dbReference>
<keyword evidence="5 10" id="KW-0132">Cell division</keyword>
<dbReference type="InterPro" id="IPR003838">
    <property type="entry name" value="ABC3_permease_C"/>
</dbReference>
<dbReference type="AlphaFoldDB" id="A0A212K5R0"/>
<evidence type="ECO:0000256" key="6">
    <source>
        <dbReference type="ARBA" id="ARBA00022692"/>
    </source>
</evidence>
<feature type="transmembrane region" description="Helical" evidence="11">
    <location>
        <begin position="227"/>
        <end position="248"/>
    </location>
</feature>
<dbReference type="PIRSF" id="PIRSF003097">
    <property type="entry name" value="FtsX"/>
    <property type="match status" value="1"/>
</dbReference>
<organism evidence="14">
    <name type="scientific">uncultured Eubacteriales bacterium</name>
    <dbReference type="NCBI Taxonomy" id="172733"/>
    <lineage>
        <taxon>Bacteria</taxon>
        <taxon>Bacillati</taxon>
        <taxon>Bacillota</taxon>
        <taxon>Clostridia</taxon>
        <taxon>Eubacteriales</taxon>
        <taxon>environmental samples</taxon>
    </lineage>
</organism>
<gene>
    <name evidence="14" type="primary">ftsX</name>
    <name evidence="14" type="ORF">KL86CLO1_12217</name>
</gene>
<feature type="transmembrane region" description="Helical" evidence="11">
    <location>
        <begin position="164"/>
        <end position="190"/>
    </location>
</feature>
<keyword evidence="4 10" id="KW-1003">Cell membrane</keyword>
<evidence type="ECO:0000256" key="11">
    <source>
        <dbReference type="SAM" id="Phobius"/>
    </source>
</evidence>
<evidence type="ECO:0000259" key="13">
    <source>
        <dbReference type="Pfam" id="PF18075"/>
    </source>
</evidence>